<gene>
    <name evidence="6" type="ORF">OSCT_1748</name>
</gene>
<evidence type="ECO:0000313" key="7">
    <source>
        <dbReference type="Proteomes" id="UP000054010"/>
    </source>
</evidence>
<dbReference type="Pfam" id="PF01230">
    <property type="entry name" value="HIT"/>
    <property type="match status" value="1"/>
</dbReference>
<dbReference type="InterPro" id="IPR052908">
    <property type="entry name" value="AP-4-A_phosphorylase"/>
</dbReference>
<dbReference type="InterPro" id="IPR011146">
    <property type="entry name" value="HIT-like"/>
</dbReference>
<evidence type="ECO:0000313" key="6">
    <source>
        <dbReference type="EMBL" id="EFO80389.1"/>
    </source>
</evidence>
<dbReference type="EMBL" id="ADVR01000053">
    <property type="protein sequence ID" value="EFO80389.1"/>
    <property type="molecule type" value="Genomic_DNA"/>
</dbReference>
<reference evidence="6 7" key="1">
    <citation type="journal article" date="2011" name="J. Bacteriol.">
        <title>Draft genome sequence of the anoxygenic filamentous phototrophic bacterium Oscillochloris trichoides subsp. DG-6.</title>
        <authorList>
            <person name="Kuznetsov B.B."/>
            <person name="Ivanovsky R.N."/>
            <person name="Keppen O.I."/>
            <person name="Sukhacheva M.V."/>
            <person name="Bumazhkin B.K."/>
            <person name="Patutina E.O."/>
            <person name="Beletsky A.V."/>
            <person name="Mardanov A.V."/>
            <person name="Baslerov R.V."/>
            <person name="Panteleeva A.N."/>
            <person name="Kolganova T.V."/>
            <person name="Ravin N.V."/>
            <person name="Skryabin K.G."/>
        </authorList>
    </citation>
    <scope>NUCLEOTIDE SEQUENCE [LARGE SCALE GENOMIC DNA]</scope>
    <source>
        <strain evidence="6 7">DG-6</strain>
    </source>
</reference>
<feature type="short sequence motif" description="Histidine triad motif" evidence="4">
    <location>
        <begin position="113"/>
        <end position="117"/>
    </location>
</feature>
<accession>E1IEJ7</accession>
<sequence>MNYIKRGDNPQPGGCVFCAIAAAEHSHDAENLILYRGETCFVVMNLYPYNTAHLMVLPYQHTSDMPGLCATVAQELFSLTQRCVRILGEAYAPHGYNIGMNLGSIAGAGIAEHLHMHIVPRWSGDTNFMPIIGGTKLIPEDLDGTYQHLLPAFR</sequence>
<keyword evidence="1" id="KW-0547">Nucleotide-binding</keyword>
<name>E1IEJ7_9CHLR</name>
<dbReference type="PANTHER" id="PTHR42997">
    <property type="entry name" value="HIT FAMILY HYDROLASE"/>
    <property type="match status" value="1"/>
</dbReference>
<dbReference type="InterPro" id="IPR039383">
    <property type="entry name" value="FHIT"/>
</dbReference>
<feature type="binding site" evidence="3">
    <location>
        <position position="117"/>
    </location>
    <ligand>
        <name>substrate</name>
    </ligand>
</feature>
<feature type="binding site" evidence="3">
    <location>
        <position position="45"/>
    </location>
    <ligand>
        <name>substrate</name>
    </ligand>
</feature>
<evidence type="ECO:0000259" key="5">
    <source>
        <dbReference type="PROSITE" id="PS51084"/>
    </source>
</evidence>
<evidence type="ECO:0000256" key="1">
    <source>
        <dbReference type="ARBA" id="ARBA00022741"/>
    </source>
</evidence>
<dbReference type="GO" id="GO:0003824">
    <property type="term" value="F:catalytic activity"/>
    <property type="evidence" value="ECO:0007669"/>
    <property type="project" value="InterPro"/>
</dbReference>
<comment type="caution">
    <text evidence="6">The sequence shown here is derived from an EMBL/GenBank/DDBJ whole genome shotgun (WGS) entry which is preliminary data.</text>
</comment>
<dbReference type="CDD" id="cd01275">
    <property type="entry name" value="FHIT"/>
    <property type="match status" value="1"/>
</dbReference>
<organism evidence="6 7">
    <name type="scientific">Oscillochloris trichoides DG-6</name>
    <dbReference type="NCBI Taxonomy" id="765420"/>
    <lineage>
        <taxon>Bacteria</taxon>
        <taxon>Bacillati</taxon>
        <taxon>Chloroflexota</taxon>
        <taxon>Chloroflexia</taxon>
        <taxon>Chloroflexales</taxon>
        <taxon>Chloroflexineae</taxon>
        <taxon>Oscillochloridaceae</taxon>
        <taxon>Oscillochloris</taxon>
    </lineage>
</organism>
<dbReference type="InterPro" id="IPR036265">
    <property type="entry name" value="HIT-like_sf"/>
</dbReference>
<dbReference type="Proteomes" id="UP000054010">
    <property type="component" value="Unassembled WGS sequence"/>
</dbReference>
<dbReference type="GO" id="GO:0000166">
    <property type="term" value="F:nucleotide binding"/>
    <property type="evidence" value="ECO:0007669"/>
    <property type="project" value="UniProtKB-KW"/>
</dbReference>
<dbReference type="PANTHER" id="PTHR42997:SF1">
    <property type="entry name" value="AP-4-A PHOSPHORYLASE"/>
    <property type="match status" value="1"/>
</dbReference>
<feature type="domain" description="HIT" evidence="5">
    <location>
        <begin position="16"/>
        <end position="128"/>
    </location>
</feature>
<dbReference type="eggNOG" id="COG0537">
    <property type="taxonomic scope" value="Bacteria"/>
</dbReference>
<dbReference type="HOGENOM" id="CLU_056776_1_2_0"/>
<keyword evidence="7" id="KW-1185">Reference proteome</keyword>
<evidence type="ECO:0000256" key="4">
    <source>
        <dbReference type="PROSITE-ProRule" id="PRU00464"/>
    </source>
</evidence>
<evidence type="ECO:0000256" key="3">
    <source>
        <dbReference type="PIRSR" id="PIRSR639383-2"/>
    </source>
</evidence>
<feature type="active site" description="Tele-AMP-histidine intermediate" evidence="2">
    <location>
        <position position="115"/>
    </location>
</feature>
<proteinExistence type="predicted"/>
<dbReference type="SUPFAM" id="SSF54197">
    <property type="entry name" value="HIT-like"/>
    <property type="match status" value="1"/>
</dbReference>
<dbReference type="PROSITE" id="PS51084">
    <property type="entry name" value="HIT_2"/>
    <property type="match status" value="1"/>
</dbReference>
<dbReference type="AlphaFoldDB" id="E1IEJ7"/>
<dbReference type="Gene3D" id="3.30.428.10">
    <property type="entry name" value="HIT-like"/>
    <property type="match status" value="1"/>
</dbReference>
<evidence type="ECO:0000256" key="2">
    <source>
        <dbReference type="PIRSR" id="PIRSR639383-1"/>
    </source>
</evidence>
<protein>
    <submittedName>
        <fullName evidence="6">Histidine triad (HIT) protein</fullName>
    </submittedName>
</protein>
<dbReference type="STRING" id="765420.OSCT_1748"/>